<accession>A0A0G0Z9Y5</accession>
<dbReference type="HAMAP" id="MF_01008">
    <property type="entry name" value="MraZ"/>
    <property type="match status" value="1"/>
</dbReference>
<dbReference type="GO" id="GO:0005737">
    <property type="term" value="C:cytoplasm"/>
    <property type="evidence" value="ECO:0007669"/>
    <property type="project" value="UniProtKB-UniRule"/>
</dbReference>
<dbReference type="PANTHER" id="PTHR34701">
    <property type="entry name" value="TRANSCRIPTIONAL REGULATOR MRAZ"/>
    <property type="match status" value="1"/>
</dbReference>
<dbReference type="InterPro" id="IPR035644">
    <property type="entry name" value="MraZ_C"/>
</dbReference>
<feature type="domain" description="SpoVT-AbrB" evidence="8">
    <location>
        <begin position="5"/>
        <end position="47"/>
    </location>
</feature>
<sequence>MFIGEYQHNIDDKGRLAVPSKFRASLAGGAVVTRGLDSCLFLYTKDEWQKLAERLSELPISQASARAFSRLMLAGAMEVDIDKQGRIILPAYLRDYAGVVKEVVVAGLFNRIEIWSQDKWGAYKAETEKESNEIAEHLGNLGI</sequence>
<dbReference type="InterPro" id="IPR038619">
    <property type="entry name" value="MraZ_sf"/>
</dbReference>
<dbReference type="InterPro" id="IPR037914">
    <property type="entry name" value="SpoVT-AbrB_sf"/>
</dbReference>
<evidence type="ECO:0000313" key="10">
    <source>
        <dbReference type="Proteomes" id="UP000033869"/>
    </source>
</evidence>
<dbReference type="AlphaFoldDB" id="A0A0G0Z9Y5"/>
<dbReference type="Pfam" id="PF02381">
    <property type="entry name" value="MraZ"/>
    <property type="match status" value="2"/>
</dbReference>
<keyword evidence="4 7" id="KW-0805">Transcription regulation</keyword>
<keyword evidence="5 7" id="KW-0238">DNA-binding</keyword>
<name>A0A0G0Z9Y5_UNCC2</name>
<dbReference type="GO" id="GO:0003700">
    <property type="term" value="F:DNA-binding transcription factor activity"/>
    <property type="evidence" value="ECO:0007669"/>
    <property type="project" value="UniProtKB-UniRule"/>
</dbReference>
<comment type="subcellular location">
    <subcellularLocation>
        <location evidence="7">Cytoplasm</location>
        <location evidence="7">Nucleoid</location>
    </subcellularLocation>
</comment>
<dbReference type="GO" id="GO:2000143">
    <property type="term" value="P:negative regulation of DNA-templated transcription initiation"/>
    <property type="evidence" value="ECO:0007669"/>
    <property type="project" value="TreeGrafter"/>
</dbReference>
<gene>
    <name evidence="7" type="primary">mraZ</name>
    <name evidence="9" type="ORF">UU65_C0001G0263</name>
</gene>
<dbReference type="InterPro" id="IPR020603">
    <property type="entry name" value="MraZ_dom"/>
</dbReference>
<evidence type="ECO:0000256" key="4">
    <source>
        <dbReference type="ARBA" id="ARBA00023015"/>
    </source>
</evidence>
<dbReference type="SUPFAM" id="SSF89447">
    <property type="entry name" value="AbrB/MazE/MraZ-like"/>
    <property type="match status" value="1"/>
</dbReference>
<keyword evidence="3" id="KW-0677">Repeat</keyword>
<evidence type="ECO:0000256" key="3">
    <source>
        <dbReference type="ARBA" id="ARBA00022737"/>
    </source>
</evidence>
<proteinExistence type="inferred from homology"/>
<dbReference type="PANTHER" id="PTHR34701:SF1">
    <property type="entry name" value="TRANSCRIPTIONAL REGULATOR MRAZ"/>
    <property type="match status" value="1"/>
</dbReference>
<evidence type="ECO:0000256" key="5">
    <source>
        <dbReference type="ARBA" id="ARBA00023125"/>
    </source>
</evidence>
<evidence type="ECO:0000259" key="8">
    <source>
        <dbReference type="PROSITE" id="PS51740"/>
    </source>
</evidence>
<dbReference type="GO" id="GO:0009295">
    <property type="term" value="C:nucleoid"/>
    <property type="evidence" value="ECO:0007669"/>
    <property type="project" value="UniProtKB-SubCell"/>
</dbReference>
<comment type="similarity">
    <text evidence="7">Belongs to the MraZ family.</text>
</comment>
<dbReference type="Proteomes" id="UP000033869">
    <property type="component" value="Unassembled WGS sequence"/>
</dbReference>
<dbReference type="InterPro" id="IPR035642">
    <property type="entry name" value="MraZ_N"/>
</dbReference>
<evidence type="ECO:0000256" key="1">
    <source>
        <dbReference type="ARBA" id="ARBA00013860"/>
    </source>
</evidence>
<dbReference type="CDD" id="cd16321">
    <property type="entry name" value="MraZ_C"/>
    <property type="match status" value="1"/>
</dbReference>
<dbReference type="NCBIfam" id="TIGR00242">
    <property type="entry name" value="division/cell wall cluster transcriptional repressor MraZ"/>
    <property type="match status" value="1"/>
</dbReference>
<evidence type="ECO:0000256" key="7">
    <source>
        <dbReference type="HAMAP-Rule" id="MF_01008"/>
    </source>
</evidence>
<evidence type="ECO:0000313" key="9">
    <source>
        <dbReference type="EMBL" id="KKS09858.1"/>
    </source>
</evidence>
<keyword evidence="6 7" id="KW-0804">Transcription</keyword>
<dbReference type="GO" id="GO:0000976">
    <property type="term" value="F:transcription cis-regulatory region binding"/>
    <property type="evidence" value="ECO:0007669"/>
    <property type="project" value="TreeGrafter"/>
</dbReference>
<dbReference type="EMBL" id="LCBL01000001">
    <property type="protein sequence ID" value="KKS09858.1"/>
    <property type="molecule type" value="Genomic_DNA"/>
</dbReference>
<dbReference type="Gene3D" id="3.40.1550.20">
    <property type="entry name" value="Transcriptional regulator MraZ domain"/>
    <property type="match status" value="1"/>
</dbReference>
<dbReference type="InterPro" id="IPR003444">
    <property type="entry name" value="MraZ"/>
</dbReference>
<dbReference type="CDD" id="cd16320">
    <property type="entry name" value="MraZ_N"/>
    <property type="match status" value="1"/>
</dbReference>
<dbReference type="PROSITE" id="PS51740">
    <property type="entry name" value="SPOVT_ABRB"/>
    <property type="match status" value="2"/>
</dbReference>
<dbReference type="InterPro" id="IPR007159">
    <property type="entry name" value="SpoVT-AbrB_dom"/>
</dbReference>
<reference evidence="9 10" key="1">
    <citation type="journal article" date="2015" name="Nature">
        <title>rRNA introns, odd ribosomes, and small enigmatic genomes across a large radiation of phyla.</title>
        <authorList>
            <person name="Brown C.T."/>
            <person name="Hug L.A."/>
            <person name="Thomas B.C."/>
            <person name="Sharon I."/>
            <person name="Castelle C.J."/>
            <person name="Singh A."/>
            <person name="Wilkins M.J."/>
            <person name="Williams K.H."/>
            <person name="Banfield J.F."/>
        </authorList>
    </citation>
    <scope>NUCLEOTIDE SEQUENCE [LARGE SCALE GENOMIC DNA]</scope>
</reference>
<organism evidence="9 10">
    <name type="scientific">candidate division CPR2 bacterium GW2011_GWC1_41_48</name>
    <dbReference type="NCBI Taxonomy" id="1618344"/>
    <lineage>
        <taxon>Bacteria</taxon>
        <taxon>Bacteria division CPR2</taxon>
    </lineage>
</organism>
<protein>
    <recommendedName>
        <fullName evidence="1 7">Transcriptional regulator MraZ</fullName>
    </recommendedName>
</protein>
<evidence type="ECO:0000256" key="6">
    <source>
        <dbReference type="ARBA" id="ARBA00023163"/>
    </source>
</evidence>
<feature type="domain" description="SpoVT-AbrB" evidence="8">
    <location>
        <begin position="76"/>
        <end position="119"/>
    </location>
</feature>
<comment type="caution">
    <text evidence="9">The sequence shown here is derived from an EMBL/GenBank/DDBJ whole genome shotgun (WGS) entry which is preliminary data.</text>
</comment>
<comment type="subunit">
    <text evidence="7">Forms oligomers.</text>
</comment>
<evidence type="ECO:0000256" key="2">
    <source>
        <dbReference type="ARBA" id="ARBA00022490"/>
    </source>
</evidence>
<keyword evidence="2 7" id="KW-0963">Cytoplasm</keyword>